<dbReference type="SUPFAM" id="SSF48371">
    <property type="entry name" value="ARM repeat"/>
    <property type="match status" value="1"/>
</dbReference>
<dbReference type="InterPro" id="IPR033337">
    <property type="entry name" value="TORTIFOLIA1/SINE1-2"/>
</dbReference>
<sequence length="657" mass="71509">MSLHGRFPASPPVSLSPASSSSPSSHSPSSPDLKQRVIACLNKLADRDTLALAAAELDSIARNLTHDSFSSFLSCIHTTDSSSKSPVRKHSVAVLSLMSRHHGESLSPHLSKMVSTIIRRLRDPDSSVRSACAAATADISAHVTRQPFASVAKPLIETLIQEGDSNVQTGAAVCLAASVEAAADPEPEQLRNSEDWAARKSAAEGLSRVAAAEEELAWEYKKDCTAALESRRFDKVKSVRETMNRALSQWKEVANDVDEALLSPCTSSLDVGVKSSRLKKSTRMIKRSPSLPVNRSYVASRQQKENLPRRNVTVSVASREEEQVKSGGPDIIKHTISEKGREDKKVGGFDCGLRSGSRVAPCSDDGDDSCDSLVKNGKDGVDESRKDSEELSLIREQLAMIENQQSSLLDLLQKFMGSSQSGIQSLESRVSGLEMALDEISCDLAVSNGRVPKTSSCGGESCSKLPGAEFLSHKYWRKAEERPMQTRSTASETAAHENSFDQGMQKRGEESDAEIETEENDGEPVDDLTLMRRVYDAPLSSAPDKTDMHGLIMESSNDICSLFDSYLPTNESSSHEITWRMFSTQLRSSSKKNEIKRSSDVGVMQFANQETFSSREFGPYGSSSPHLDPYMNEPLGSGRTWASRSAVCLLGSYPTPS</sequence>
<feature type="compositionally biased region" description="Low complexity" evidence="1">
    <location>
        <begin position="12"/>
        <end position="31"/>
    </location>
</feature>
<dbReference type="PANTHER" id="PTHR31355">
    <property type="entry name" value="MICROTUBULE-ASSOCIATED PROTEIN TORTIFOLIA1"/>
    <property type="match status" value="1"/>
</dbReference>
<feature type="domain" description="TORTIFOLIA1/SINE1-2 N-terminal" evidence="2">
    <location>
        <begin position="192"/>
        <end position="252"/>
    </location>
</feature>
<reference evidence="3" key="1">
    <citation type="submission" date="2018-11" db="EMBL/GenBank/DDBJ databases">
        <authorList>
            <consortium name="Genoscope - CEA"/>
            <person name="William W."/>
        </authorList>
    </citation>
    <scope>NUCLEOTIDE SEQUENCE</scope>
</reference>
<name>A0A3P6FW20_BRAOL</name>
<accession>A0A3P6FW20</accession>
<proteinExistence type="predicted"/>
<dbReference type="Pfam" id="PF24714">
    <property type="entry name" value="TOR1L1_N"/>
    <property type="match status" value="2"/>
</dbReference>
<dbReference type="AlphaFoldDB" id="A0A3P6FW20"/>
<dbReference type="GO" id="GO:0005874">
    <property type="term" value="C:microtubule"/>
    <property type="evidence" value="ECO:0007669"/>
    <property type="project" value="InterPro"/>
</dbReference>
<dbReference type="InterPro" id="IPR011989">
    <property type="entry name" value="ARM-like"/>
</dbReference>
<gene>
    <name evidence="3" type="ORF">BOLC8T49879H</name>
</gene>
<evidence type="ECO:0000313" key="3">
    <source>
        <dbReference type="EMBL" id="VDD56650.1"/>
    </source>
</evidence>
<dbReference type="InterPro" id="IPR016024">
    <property type="entry name" value="ARM-type_fold"/>
</dbReference>
<organism evidence="3">
    <name type="scientific">Brassica oleracea</name>
    <name type="common">Wild cabbage</name>
    <dbReference type="NCBI Taxonomy" id="3712"/>
    <lineage>
        <taxon>Eukaryota</taxon>
        <taxon>Viridiplantae</taxon>
        <taxon>Streptophyta</taxon>
        <taxon>Embryophyta</taxon>
        <taxon>Tracheophyta</taxon>
        <taxon>Spermatophyta</taxon>
        <taxon>Magnoliopsida</taxon>
        <taxon>eudicotyledons</taxon>
        <taxon>Gunneridae</taxon>
        <taxon>Pentapetalae</taxon>
        <taxon>rosids</taxon>
        <taxon>malvids</taxon>
        <taxon>Brassicales</taxon>
        <taxon>Brassicaceae</taxon>
        <taxon>Brassiceae</taxon>
        <taxon>Brassica</taxon>
    </lineage>
</organism>
<dbReference type="FunFam" id="1.25.10.10:FF:000549">
    <property type="entry name" value="ARM repeat superfamily protein"/>
    <property type="match status" value="1"/>
</dbReference>
<feature type="region of interest" description="Disordered" evidence="1">
    <location>
        <begin position="1"/>
        <end position="32"/>
    </location>
</feature>
<dbReference type="GO" id="GO:0008017">
    <property type="term" value="F:microtubule binding"/>
    <property type="evidence" value="ECO:0007669"/>
    <property type="project" value="InterPro"/>
</dbReference>
<feature type="compositionally biased region" description="Basic and acidic residues" evidence="1">
    <location>
        <begin position="494"/>
        <end position="510"/>
    </location>
</feature>
<feature type="compositionally biased region" description="Acidic residues" evidence="1">
    <location>
        <begin position="511"/>
        <end position="526"/>
    </location>
</feature>
<dbReference type="InterPro" id="IPR057600">
    <property type="entry name" value="TORTIFOLIA1/SINE1-2_N"/>
</dbReference>
<dbReference type="EMBL" id="LR031879">
    <property type="protein sequence ID" value="VDD56650.1"/>
    <property type="molecule type" value="Genomic_DNA"/>
</dbReference>
<feature type="domain" description="TORTIFOLIA1/SINE1-2 N-terminal" evidence="2">
    <location>
        <begin position="32"/>
        <end position="191"/>
    </location>
</feature>
<protein>
    <recommendedName>
        <fullName evidence="2">TORTIFOLIA1/SINE1-2 N-terminal domain-containing protein</fullName>
    </recommendedName>
</protein>
<feature type="region of interest" description="Disordered" evidence="1">
    <location>
        <begin position="479"/>
        <end position="526"/>
    </location>
</feature>
<dbReference type="Gene3D" id="1.25.10.10">
    <property type="entry name" value="Leucine-rich Repeat Variant"/>
    <property type="match status" value="1"/>
</dbReference>
<evidence type="ECO:0000256" key="1">
    <source>
        <dbReference type="SAM" id="MobiDB-lite"/>
    </source>
</evidence>
<dbReference type="PANTHER" id="PTHR31355:SF23">
    <property type="entry name" value="TOG DOMAIN-CONTAINING PROTEIN"/>
    <property type="match status" value="1"/>
</dbReference>
<evidence type="ECO:0000259" key="2">
    <source>
        <dbReference type="Pfam" id="PF24714"/>
    </source>
</evidence>